<keyword evidence="2" id="KW-1185">Reference proteome</keyword>
<dbReference type="RefSeq" id="WP_092685938.1">
    <property type="nucleotide sequence ID" value="NZ_FODT01000012.1"/>
</dbReference>
<dbReference type="Proteomes" id="UP000199615">
    <property type="component" value="Unassembled WGS sequence"/>
</dbReference>
<reference evidence="2" key="1">
    <citation type="submission" date="2016-10" db="EMBL/GenBank/DDBJ databases">
        <authorList>
            <person name="Varghese N."/>
            <person name="Submissions S."/>
        </authorList>
    </citation>
    <scope>NUCLEOTIDE SEQUENCE [LARGE SCALE GENOMIC DNA]</scope>
    <source>
        <strain evidence="2">DSM 123</strain>
    </source>
</reference>
<organism evidence="1 2">
    <name type="scientific">Rhodopseudomonas pseudopalustris</name>
    <dbReference type="NCBI Taxonomy" id="1513892"/>
    <lineage>
        <taxon>Bacteria</taxon>
        <taxon>Pseudomonadati</taxon>
        <taxon>Pseudomonadota</taxon>
        <taxon>Alphaproteobacteria</taxon>
        <taxon>Hyphomicrobiales</taxon>
        <taxon>Nitrobacteraceae</taxon>
        <taxon>Rhodopseudomonas</taxon>
    </lineage>
</organism>
<dbReference type="OrthoDB" id="8084405at2"/>
<evidence type="ECO:0000313" key="2">
    <source>
        <dbReference type="Proteomes" id="UP000199615"/>
    </source>
</evidence>
<dbReference type="Gene3D" id="1.10.10.1400">
    <property type="entry name" value="Terminase, small subunit, N-terminal DNA-binding domain, HTH motif"/>
    <property type="match status" value="1"/>
</dbReference>
<gene>
    <name evidence="1" type="ORF">SAMN05444123_112113</name>
</gene>
<protein>
    <submittedName>
        <fullName evidence="1">Terminase small subunit</fullName>
    </submittedName>
</protein>
<proteinExistence type="predicted"/>
<dbReference type="InterPro" id="IPR038713">
    <property type="entry name" value="Terminase_Gp1_N_sf"/>
</dbReference>
<dbReference type="AlphaFoldDB" id="A0A1H8WI38"/>
<sequence>MALKNGRLTPMEREFAKQMARTGDKLYAATKAGYAQPAVRSSQTLQRPEVQEEIRRQAQHRLRTEGAQIGVDVLIELAQDKKQKGSTRGMAAKSLVQLSGIAGANALSEADLAEMPAEKIRGLLAEAERLLSERMAAARVIEHEPAAIEVEAGDVFD</sequence>
<dbReference type="EMBL" id="FODT01000012">
    <property type="protein sequence ID" value="SEP27306.1"/>
    <property type="molecule type" value="Genomic_DNA"/>
</dbReference>
<accession>A0A1H8WI38</accession>
<evidence type="ECO:0000313" key="1">
    <source>
        <dbReference type="EMBL" id="SEP27306.1"/>
    </source>
</evidence>
<name>A0A1H8WI38_9BRAD</name>